<evidence type="ECO:0000313" key="2">
    <source>
        <dbReference type="EMBL" id="MFG1708582.1"/>
    </source>
</evidence>
<evidence type="ECO:0000256" key="1">
    <source>
        <dbReference type="SAM" id="MobiDB-lite"/>
    </source>
</evidence>
<evidence type="ECO:0000313" key="3">
    <source>
        <dbReference type="Proteomes" id="UP001603978"/>
    </source>
</evidence>
<dbReference type="Proteomes" id="UP001603978">
    <property type="component" value="Unassembled WGS sequence"/>
</dbReference>
<dbReference type="EMBL" id="JBICRM010000029">
    <property type="protein sequence ID" value="MFG1708582.1"/>
    <property type="molecule type" value="Genomic_DNA"/>
</dbReference>
<evidence type="ECO:0008006" key="4">
    <source>
        <dbReference type="Google" id="ProtNLM"/>
    </source>
</evidence>
<reference evidence="2 3" key="1">
    <citation type="submission" date="2024-10" db="EMBL/GenBank/DDBJ databases">
        <authorList>
            <person name="Topkara A.R."/>
            <person name="Saygin H."/>
        </authorList>
    </citation>
    <scope>NUCLEOTIDE SEQUENCE [LARGE SCALE GENOMIC DNA]</scope>
    <source>
        <strain evidence="2 3">M3C6</strain>
    </source>
</reference>
<protein>
    <recommendedName>
        <fullName evidence="4">Transposase</fullName>
    </recommendedName>
</protein>
<accession>A0ABW7AMH8</accession>
<gene>
    <name evidence="2" type="ORF">ACFLIM_35820</name>
</gene>
<feature type="compositionally biased region" description="Basic and acidic residues" evidence="1">
    <location>
        <begin position="15"/>
        <end position="29"/>
    </location>
</feature>
<comment type="caution">
    <text evidence="2">The sequence shown here is derived from an EMBL/GenBank/DDBJ whole genome shotgun (WGS) entry which is preliminary data.</text>
</comment>
<proteinExistence type="predicted"/>
<organism evidence="2 3">
    <name type="scientific">Nonomuraea marmarensis</name>
    <dbReference type="NCBI Taxonomy" id="3351344"/>
    <lineage>
        <taxon>Bacteria</taxon>
        <taxon>Bacillati</taxon>
        <taxon>Actinomycetota</taxon>
        <taxon>Actinomycetes</taxon>
        <taxon>Streptosporangiales</taxon>
        <taxon>Streptosporangiaceae</taxon>
        <taxon>Nonomuraea</taxon>
    </lineage>
</organism>
<dbReference type="RefSeq" id="WP_393172814.1">
    <property type="nucleotide sequence ID" value="NZ_JBICRM010000029.1"/>
</dbReference>
<sequence>MCDDHLAGALAGETGNRDGPEIAAHDPWRQHSNLGQIETGVI</sequence>
<feature type="region of interest" description="Disordered" evidence="1">
    <location>
        <begin position="1"/>
        <end position="42"/>
    </location>
</feature>
<keyword evidence="3" id="KW-1185">Reference proteome</keyword>
<name>A0ABW7AMH8_9ACTN</name>